<keyword evidence="3" id="KW-1185">Reference proteome</keyword>
<evidence type="ECO:0000256" key="1">
    <source>
        <dbReference type="SAM" id="MobiDB-lite"/>
    </source>
</evidence>
<proteinExistence type="predicted"/>
<feature type="region of interest" description="Disordered" evidence="1">
    <location>
        <begin position="35"/>
        <end position="64"/>
    </location>
</feature>
<organism evidence="2 3">
    <name type="scientific">Kipferlia bialata</name>
    <dbReference type="NCBI Taxonomy" id="797122"/>
    <lineage>
        <taxon>Eukaryota</taxon>
        <taxon>Metamonada</taxon>
        <taxon>Carpediemonas-like organisms</taxon>
        <taxon>Kipferlia</taxon>
    </lineage>
</organism>
<gene>
    <name evidence="2" type="ORF">KIPB_012394</name>
</gene>
<evidence type="ECO:0000313" key="3">
    <source>
        <dbReference type="Proteomes" id="UP000265618"/>
    </source>
</evidence>
<dbReference type="EMBL" id="BDIP01005459">
    <property type="protein sequence ID" value="GIQ89813.1"/>
    <property type="molecule type" value="Genomic_DNA"/>
</dbReference>
<feature type="region of interest" description="Disordered" evidence="1">
    <location>
        <begin position="112"/>
        <end position="132"/>
    </location>
</feature>
<dbReference type="Proteomes" id="UP000265618">
    <property type="component" value="Unassembled WGS sequence"/>
</dbReference>
<feature type="compositionally biased region" description="Basic and acidic residues" evidence="1">
    <location>
        <begin position="45"/>
        <end position="59"/>
    </location>
</feature>
<protein>
    <submittedName>
        <fullName evidence="2">Uncharacterized protein</fullName>
    </submittedName>
</protein>
<evidence type="ECO:0000313" key="2">
    <source>
        <dbReference type="EMBL" id="GIQ89813.1"/>
    </source>
</evidence>
<sequence length="132" mass="14490">MSKALTVRESQATIIGTLSSVGSQTLPMREARNAVRTHSVGVKKKSGESEVPEGEREAEGEGSDLLPMLEKIAYVMHHVPAYTQHATAATKQMHQLQARLVSLQGRVAEVKRRQEEEEQKARNSVATVTVTQ</sequence>
<name>A0A9K3D9N1_9EUKA</name>
<feature type="compositionally biased region" description="Basic and acidic residues" evidence="1">
    <location>
        <begin position="112"/>
        <end position="121"/>
    </location>
</feature>
<dbReference type="AlphaFoldDB" id="A0A9K3D9N1"/>
<comment type="caution">
    <text evidence="2">The sequence shown here is derived from an EMBL/GenBank/DDBJ whole genome shotgun (WGS) entry which is preliminary data.</text>
</comment>
<accession>A0A9K3D9N1</accession>
<reference evidence="2 3" key="1">
    <citation type="journal article" date="2018" name="PLoS ONE">
        <title>The draft genome of Kipferlia bialata reveals reductive genome evolution in fornicate parasites.</title>
        <authorList>
            <person name="Tanifuji G."/>
            <person name="Takabayashi S."/>
            <person name="Kume K."/>
            <person name="Takagi M."/>
            <person name="Nakayama T."/>
            <person name="Kamikawa R."/>
            <person name="Inagaki Y."/>
            <person name="Hashimoto T."/>
        </authorList>
    </citation>
    <scope>NUCLEOTIDE SEQUENCE [LARGE SCALE GENOMIC DNA]</scope>
    <source>
        <strain evidence="2">NY0173</strain>
    </source>
</reference>